<dbReference type="InterPro" id="IPR002716">
    <property type="entry name" value="PIN_dom"/>
</dbReference>
<protein>
    <submittedName>
        <fullName evidence="2">Putative toxin-antitoxin system toxin component, PIN family</fullName>
    </submittedName>
</protein>
<feature type="domain" description="PIN" evidence="1">
    <location>
        <begin position="1"/>
        <end position="110"/>
    </location>
</feature>
<sequence>MRVVIDTNLLIDGAGDDFNYGNRIIDEVIAGRVQVFANRATLKENRLLASLKIKDVKYLEKLEEFFNAIKQVKSDKRLNIVEDKEDNKLVESAVTAKVDFLISADRHLLKLEKYGRIQMVTPQEFWNKYEDQSGNAWKNWVDQFIRQ</sequence>
<dbReference type="AlphaFoldDB" id="A0A2H0VCI8"/>
<dbReference type="Pfam" id="PF13470">
    <property type="entry name" value="PIN_3"/>
    <property type="match status" value="1"/>
</dbReference>
<evidence type="ECO:0000259" key="1">
    <source>
        <dbReference type="SMART" id="SM00670"/>
    </source>
</evidence>
<dbReference type="InterPro" id="IPR002850">
    <property type="entry name" value="PIN_toxin-like"/>
</dbReference>
<dbReference type="Proteomes" id="UP000230557">
    <property type="component" value="Unassembled WGS sequence"/>
</dbReference>
<dbReference type="SMART" id="SM00670">
    <property type="entry name" value="PINc"/>
    <property type="match status" value="1"/>
</dbReference>
<evidence type="ECO:0000313" key="2">
    <source>
        <dbReference type="EMBL" id="PIR96827.1"/>
    </source>
</evidence>
<dbReference type="InterPro" id="IPR029060">
    <property type="entry name" value="PIN-like_dom_sf"/>
</dbReference>
<dbReference type="NCBIfam" id="TIGR00305">
    <property type="entry name" value="putative toxin-antitoxin system toxin component, PIN family"/>
    <property type="match status" value="1"/>
</dbReference>
<comment type="caution">
    <text evidence="2">The sequence shown here is derived from an EMBL/GenBank/DDBJ whole genome shotgun (WGS) entry which is preliminary data.</text>
</comment>
<evidence type="ECO:0000313" key="3">
    <source>
        <dbReference type="Proteomes" id="UP000230557"/>
    </source>
</evidence>
<dbReference type="EMBL" id="PFAJ01000060">
    <property type="protein sequence ID" value="PIR96827.1"/>
    <property type="molecule type" value="Genomic_DNA"/>
</dbReference>
<name>A0A2H0VCI8_9BACT</name>
<gene>
    <name evidence="2" type="ORF">COT91_04530</name>
</gene>
<dbReference type="PANTHER" id="PTHR34610:SF3">
    <property type="entry name" value="SSL7007 PROTEIN"/>
    <property type="match status" value="1"/>
</dbReference>
<accession>A0A2H0VCI8</accession>
<proteinExistence type="predicted"/>
<organism evidence="2 3">
    <name type="scientific">Candidatus Doudnabacteria bacterium CG10_big_fil_rev_8_21_14_0_10_41_10</name>
    <dbReference type="NCBI Taxonomy" id="1974551"/>
    <lineage>
        <taxon>Bacteria</taxon>
        <taxon>Candidatus Doudnaibacteriota</taxon>
    </lineage>
</organism>
<reference evidence="3" key="1">
    <citation type="submission" date="2017-09" db="EMBL/GenBank/DDBJ databases">
        <title>Depth-based differentiation of microbial function through sediment-hosted aquifers and enrichment of novel symbionts in the deep terrestrial subsurface.</title>
        <authorList>
            <person name="Probst A.J."/>
            <person name="Ladd B."/>
            <person name="Jarett J.K."/>
            <person name="Geller-Mcgrath D.E."/>
            <person name="Sieber C.M.K."/>
            <person name="Emerson J.B."/>
            <person name="Anantharaman K."/>
            <person name="Thomas B.C."/>
            <person name="Malmstrom R."/>
            <person name="Stieglmeier M."/>
            <person name="Klingl A."/>
            <person name="Woyke T."/>
            <person name="Ryan C.M."/>
            <person name="Banfield J.F."/>
        </authorList>
    </citation>
    <scope>NUCLEOTIDE SEQUENCE [LARGE SCALE GENOMIC DNA]</scope>
</reference>
<dbReference type="SUPFAM" id="SSF88723">
    <property type="entry name" value="PIN domain-like"/>
    <property type="match status" value="1"/>
</dbReference>
<dbReference type="PANTHER" id="PTHR34610">
    <property type="entry name" value="SSL7007 PROTEIN"/>
    <property type="match status" value="1"/>
</dbReference>